<dbReference type="EMBL" id="NOWC01000019">
    <property type="protein sequence ID" value="OZS73714.1"/>
    <property type="molecule type" value="Genomic_DNA"/>
</dbReference>
<name>A0A264VQV9_PRORE</name>
<comment type="caution">
    <text evidence="1">The sequence shown here is derived from an EMBL/GenBank/DDBJ whole genome shotgun (WGS) entry which is preliminary data.</text>
</comment>
<sequence>MIMQALSVSAHLPKETGILNCVGRFNHALNFVTPSGELLTLHRYGRGLSPMGWMVSDTDFQAIFNDENEFVEYKNDRLVSPNWQLIAPKEHLSLKLVPQKLPDGTFTALWDILRQSKAKSGLHGSLSEATTGPLCRELKELKANYQRYLQGERIDWQSIIGRGPGLTPSFDDILIGMLLVTFLNPEIDSDSLPNFFQDTPSLGSLTTLISVNYLRFASQGIFSTPLQTLATALVQPMKLSQAVRLLLQVGHFSGADTLIGVWLAGMDEMG</sequence>
<dbReference type="Proteomes" id="UP000216001">
    <property type="component" value="Unassembled WGS sequence"/>
</dbReference>
<proteinExistence type="predicted"/>
<dbReference type="Pfam" id="PF11392">
    <property type="entry name" value="AllH"/>
    <property type="match status" value="1"/>
</dbReference>
<reference evidence="1 2" key="1">
    <citation type="submission" date="2017-07" db="EMBL/GenBank/DDBJ databases">
        <title>blaIMP-27 on transferable plasmids in Proteus mirabilis and Providencia rettgeri.</title>
        <authorList>
            <person name="Potter R."/>
        </authorList>
    </citation>
    <scope>NUCLEOTIDE SEQUENCE [LARGE SCALE GENOMIC DNA]</scope>
    <source>
        <strain evidence="1 2">PR1</strain>
    </source>
</reference>
<protein>
    <submittedName>
        <fullName evidence="1">DUF2877 domain-containing protein</fullName>
    </submittedName>
</protein>
<evidence type="ECO:0000313" key="1">
    <source>
        <dbReference type="EMBL" id="OZS73714.1"/>
    </source>
</evidence>
<evidence type="ECO:0000313" key="2">
    <source>
        <dbReference type="Proteomes" id="UP000216001"/>
    </source>
</evidence>
<dbReference type="RefSeq" id="WP_004261551.1">
    <property type="nucleotide sequence ID" value="NZ_ABEXOC020000009.1"/>
</dbReference>
<accession>A0A264VQV9</accession>
<organism evidence="1 2">
    <name type="scientific">Providencia rettgeri</name>
    <dbReference type="NCBI Taxonomy" id="587"/>
    <lineage>
        <taxon>Bacteria</taxon>
        <taxon>Pseudomonadati</taxon>
        <taxon>Pseudomonadota</taxon>
        <taxon>Gammaproteobacteria</taxon>
        <taxon>Enterobacterales</taxon>
        <taxon>Morganellaceae</taxon>
        <taxon>Providencia</taxon>
    </lineage>
</organism>
<dbReference type="InterPro" id="IPR021530">
    <property type="entry name" value="AllH-like"/>
</dbReference>
<gene>
    <name evidence="1" type="ORF">CHI95_15470</name>
</gene>
<dbReference type="AlphaFoldDB" id="A0A264VQV9"/>